<organism evidence="7 8">
    <name type="scientific">Novimethylophilus kurashikiensis</name>
    <dbReference type="NCBI Taxonomy" id="1825523"/>
    <lineage>
        <taxon>Bacteria</taxon>
        <taxon>Pseudomonadati</taxon>
        <taxon>Pseudomonadota</taxon>
        <taxon>Betaproteobacteria</taxon>
        <taxon>Nitrosomonadales</taxon>
        <taxon>Methylophilaceae</taxon>
        <taxon>Novimethylophilus</taxon>
    </lineage>
</organism>
<accession>A0A2R5F199</accession>
<keyword evidence="4 6" id="KW-1133">Transmembrane helix</keyword>
<feature type="transmembrane region" description="Helical" evidence="6">
    <location>
        <begin position="148"/>
        <end position="165"/>
    </location>
</feature>
<comment type="caution">
    <text evidence="7">The sequence shown here is derived from an EMBL/GenBank/DDBJ whole genome shotgun (WGS) entry which is preliminary data.</text>
</comment>
<feature type="transmembrane region" description="Helical" evidence="6">
    <location>
        <begin position="186"/>
        <end position="214"/>
    </location>
</feature>
<dbReference type="RefSeq" id="WP_109013753.1">
    <property type="nucleotide sequence ID" value="NZ_BDOQ01000001.1"/>
</dbReference>
<keyword evidence="5 6" id="KW-0472">Membrane</keyword>
<keyword evidence="3 6" id="KW-0812">Transmembrane</keyword>
<protein>
    <submittedName>
        <fullName evidence="7">Uncharacterized protein</fullName>
    </submittedName>
</protein>
<dbReference type="InterPro" id="IPR002549">
    <property type="entry name" value="AI-2E-like"/>
</dbReference>
<evidence type="ECO:0000256" key="3">
    <source>
        <dbReference type="ARBA" id="ARBA00022692"/>
    </source>
</evidence>
<dbReference type="GO" id="GO:0016020">
    <property type="term" value="C:membrane"/>
    <property type="evidence" value="ECO:0007669"/>
    <property type="project" value="UniProtKB-SubCell"/>
</dbReference>
<feature type="transmembrane region" description="Helical" evidence="6">
    <location>
        <begin position="251"/>
        <end position="274"/>
    </location>
</feature>
<evidence type="ECO:0000256" key="1">
    <source>
        <dbReference type="ARBA" id="ARBA00004141"/>
    </source>
</evidence>
<feature type="transmembrane region" description="Helical" evidence="6">
    <location>
        <begin position="12"/>
        <end position="39"/>
    </location>
</feature>
<reference evidence="7 8" key="1">
    <citation type="journal article" date="2018" name="Environ. Microbiol.">
        <title>Isolation and genomic characterization of Novimethylophilus kurashikiensis gen. nov. sp. nov., a new lanthanide-dependent methylotrophic species of Methylophilaceae.</title>
        <authorList>
            <person name="Lv H."/>
            <person name="Sahin N."/>
            <person name="Tani A."/>
        </authorList>
    </citation>
    <scope>NUCLEOTIDE SEQUENCE [LARGE SCALE GENOMIC DNA]</scope>
    <source>
        <strain evidence="7 8">La2-4</strain>
    </source>
</reference>
<sequence>MNTQNKIQLASMAFIVTLLLGTLFLHLVPAAFIAMLVYLISTKLSGWLANHVREGRARLLAVSFIAFFIAGTFVVTGMLLGHFFGSHETVAGLAEKLGDILIDVRSKVPKPLLPYVPETLLDLKQNFAYALKVHGAELTAIGKEGLHALAHILIAIAIAAILTLHRFKDAENSKPLARAIRERLSLLAQVFENVVFAQARISAINTVLTGIYLLGVLPLSGVELPYAKTLVIATFFTGLIPIIGNLISNTLIVLVSLGLSFNVAVASLGFLVGVHKLEYFINARIVGGRVHAAAWELLLAMLVMETMFGVPGLLAAPIIYAYLKAELAQANLV</sequence>
<evidence type="ECO:0000256" key="2">
    <source>
        <dbReference type="ARBA" id="ARBA00009773"/>
    </source>
</evidence>
<dbReference type="AlphaFoldDB" id="A0A2R5F199"/>
<keyword evidence="8" id="KW-1185">Reference proteome</keyword>
<gene>
    <name evidence="7" type="ORF">NMK_0047</name>
</gene>
<evidence type="ECO:0000256" key="4">
    <source>
        <dbReference type="ARBA" id="ARBA00022989"/>
    </source>
</evidence>
<dbReference type="Pfam" id="PF01594">
    <property type="entry name" value="AI-2E_transport"/>
    <property type="match status" value="1"/>
</dbReference>
<name>A0A2R5F199_9PROT</name>
<feature type="transmembrane region" description="Helical" evidence="6">
    <location>
        <begin position="59"/>
        <end position="84"/>
    </location>
</feature>
<dbReference type="Proteomes" id="UP000245081">
    <property type="component" value="Unassembled WGS sequence"/>
</dbReference>
<comment type="similarity">
    <text evidence="2">Belongs to the autoinducer-2 exporter (AI-2E) (TC 2.A.86) family.</text>
</comment>
<proteinExistence type="inferred from homology"/>
<feature type="transmembrane region" description="Helical" evidence="6">
    <location>
        <begin position="226"/>
        <end position="244"/>
    </location>
</feature>
<evidence type="ECO:0000313" key="7">
    <source>
        <dbReference type="EMBL" id="GBG12516.1"/>
    </source>
</evidence>
<evidence type="ECO:0000256" key="5">
    <source>
        <dbReference type="ARBA" id="ARBA00023136"/>
    </source>
</evidence>
<dbReference type="OrthoDB" id="8113193at2"/>
<evidence type="ECO:0000313" key="8">
    <source>
        <dbReference type="Proteomes" id="UP000245081"/>
    </source>
</evidence>
<feature type="transmembrane region" description="Helical" evidence="6">
    <location>
        <begin position="294"/>
        <end position="323"/>
    </location>
</feature>
<dbReference type="EMBL" id="BDOQ01000001">
    <property type="protein sequence ID" value="GBG12516.1"/>
    <property type="molecule type" value="Genomic_DNA"/>
</dbReference>
<comment type="subcellular location">
    <subcellularLocation>
        <location evidence="1">Membrane</location>
        <topology evidence="1">Multi-pass membrane protein</topology>
    </subcellularLocation>
</comment>
<evidence type="ECO:0000256" key="6">
    <source>
        <dbReference type="SAM" id="Phobius"/>
    </source>
</evidence>